<dbReference type="PANTHER" id="PTHR43667:SF2">
    <property type="entry name" value="FATTY ACID C-METHYL TRANSFERASE"/>
    <property type="match status" value="1"/>
</dbReference>
<dbReference type="CDD" id="cd02440">
    <property type="entry name" value="AdoMet_MTases"/>
    <property type="match status" value="1"/>
</dbReference>
<name>A0A165MGA4_9AGAM</name>
<dbReference type="InParanoid" id="A0A165MGA4"/>
<protein>
    <submittedName>
        <fullName evidence="1">Cyclopropane-fatty-acyl-phospholipid synthase</fullName>
    </submittedName>
</protein>
<sequence length="446" mass="50914">MVRCFRCVVTTSSCSKFLNYWTARQRYIDALREAVRRGSLNIVEENEPFVLGDNLVSDRTGEINVHSKSFWVRLYLSYDVGFAEAWMAGDFESPDLVAVMNLWIDNKDTLGQLSSIFHKAEYVLQMLPMRFLNHTISRAFENAAGYDASNDLYQAFLSAEMQYSVPIWSTDLEGKRSPGDLERAQARKIQYILDKARVRPGDRVLEIGTGWGALAIAAAKRGCTVDTLTVSAEQKVLALADKRIHSAGLSDVVTVHLMDHRCLPREFEGKFDACISIEMLEVVGRKYMPTYLRTVDWALKSDRAAAVLNGASFPETLYTHWQGIDFVRKYHWPNGVSPSATSLVADAYGAWAGKMSLESVDDLGPHYARCLREWERRLDENWGPELVTKLTTRHPELKDEKQLLIFRRKWDCIFKYYARGYLCNHCWMYVRPVSTLVSRVAVGRTD</sequence>
<dbReference type="PANTHER" id="PTHR43667">
    <property type="entry name" value="CYCLOPROPANE-FATTY-ACYL-PHOSPHOLIPID SYNTHASE"/>
    <property type="match status" value="1"/>
</dbReference>
<keyword evidence="2" id="KW-1185">Reference proteome</keyword>
<proteinExistence type="predicted"/>
<accession>A0A165MGA4</accession>
<evidence type="ECO:0000313" key="1">
    <source>
        <dbReference type="EMBL" id="KZT18300.1"/>
    </source>
</evidence>
<dbReference type="Gene3D" id="3.40.50.150">
    <property type="entry name" value="Vaccinia Virus protein VP39"/>
    <property type="match status" value="1"/>
</dbReference>
<dbReference type="Proteomes" id="UP000076761">
    <property type="component" value="Unassembled WGS sequence"/>
</dbReference>
<organism evidence="1 2">
    <name type="scientific">Neolentinus lepideus HHB14362 ss-1</name>
    <dbReference type="NCBI Taxonomy" id="1314782"/>
    <lineage>
        <taxon>Eukaryota</taxon>
        <taxon>Fungi</taxon>
        <taxon>Dikarya</taxon>
        <taxon>Basidiomycota</taxon>
        <taxon>Agaricomycotina</taxon>
        <taxon>Agaricomycetes</taxon>
        <taxon>Gloeophyllales</taxon>
        <taxon>Gloeophyllaceae</taxon>
        <taxon>Neolentinus</taxon>
    </lineage>
</organism>
<dbReference type="InterPro" id="IPR029063">
    <property type="entry name" value="SAM-dependent_MTases_sf"/>
</dbReference>
<evidence type="ECO:0000313" key="2">
    <source>
        <dbReference type="Proteomes" id="UP000076761"/>
    </source>
</evidence>
<dbReference type="SUPFAM" id="SSF53335">
    <property type="entry name" value="S-adenosyl-L-methionine-dependent methyltransferases"/>
    <property type="match status" value="1"/>
</dbReference>
<dbReference type="EMBL" id="KV425691">
    <property type="protein sequence ID" value="KZT18300.1"/>
    <property type="molecule type" value="Genomic_DNA"/>
</dbReference>
<dbReference type="STRING" id="1314782.A0A165MGA4"/>
<gene>
    <name evidence="1" type="ORF">NEOLEDRAFT_1080592</name>
</gene>
<dbReference type="Pfam" id="PF02353">
    <property type="entry name" value="CMAS"/>
    <property type="match status" value="1"/>
</dbReference>
<reference evidence="1 2" key="1">
    <citation type="journal article" date="2016" name="Mol. Biol. Evol.">
        <title>Comparative Genomics of Early-Diverging Mushroom-Forming Fungi Provides Insights into the Origins of Lignocellulose Decay Capabilities.</title>
        <authorList>
            <person name="Nagy L.G."/>
            <person name="Riley R."/>
            <person name="Tritt A."/>
            <person name="Adam C."/>
            <person name="Daum C."/>
            <person name="Floudas D."/>
            <person name="Sun H."/>
            <person name="Yadav J.S."/>
            <person name="Pangilinan J."/>
            <person name="Larsson K.H."/>
            <person name="Matsuura K."/>
            <person name="Barry K."/>
            <person name="Labutti K."/>
            <person name="Kuo R."/>
            <person name="Ohm R.A."/>
            <person name="Bhattacharya S.S."/>
            <person name="Shirouzu T."/>
            <person name="Yoshinaga Y."/>
            <person name="Martin F.M."/>
            <person name="Grigoriev I.V."/>
            <person name="Hibbett D.S."/>
        </authorList>
    </citation>
    <scope>NUCLEOTIDE SEQUENCE [LARGE SCALE GENOMIC DNA]</scope>
    <source>
        <strain evidence="1 2">HHB14362 ss-1</strain>
    </source>
</reference>
<dbReference type="AlphaFoldDB" id="A0A165MGA4"/>
<dbReference type="OrthoDB" id="8300214at2759"/>
<dbReference type="InterPro" id="IPR050723">
    <property type="entry name" value="CFA/CMAS"/>
</dbReference>